<dbReference type="Gene3D" id="3.90.930.1">
    <property type="match status" value="1"/>
</dbReference>
<dbReference type="SUPFAM" id="SSF82185">
    <property type="entry name" value="Histone H3 K4-specific methyltransferase SET7/9 N-terminal domain"/>
    <property type="match status" value="1"/>
</dbReference>
<dbReference type="PROSITE" id="PS51257">
    <property type="entry name" value="PROKAR_LIPOPROTEIN"/>
    <property type="match status" value="1"/>
</dbReference>
<dbReference type="Pfam" id="PF07661">
    <property type="entry name" value="MORN_2"/>
    <property type="match status" value="4"/>
</dbReference>
<dbReference type="EC" id="2.7.1.68" evidence="1"/>
<dbReference type="EMBL" id="FPIB01000006">
    <property type="protein sequence ID" value="SFV89957.1"/>
    <property type="molecule type" value="Genomic_DNA"/>
</dbReference>
<proteinExistence type="predicted"/>
<keyword evidence="1" id="KW-0418">Kinase</keyword>
<reference evidence="1" key="1">
    <citation type="submission" date="2016-10" db="EMBL/GenBank/DDBJ databases">
        <authorList>
            <person name="de Groot N.N."/>
        </authorList>
    </citation>
    <scope>NUCLEOTIDE SEQUENCE</scope>
</reference>
<keyword evidence="1" id="KW-0808">Transferase</keyword>
<protein>
    <submittedName>
        <fullName evidence="1">Phophatidylinositol-4-phosphate 5-kinase</fullName>
        <ecNumber evidence="1">2.7.1.68</ecNumber>
    </submittedName>
</protein>
<sequence length="150" mass="17038">MRKPISFFLFLSFLLLLSGCEGPSLGNSNVKKEYFPNGQIRSEFIMSDKTGMNGLLKLYGPDEELTSTVTIHNGVKDGIEKLYDEEGRVLKTTPYVNGKKHGYEKGYFPNGDVWFMLPYKNGVLNGKAYMYRQDGTLVREATYKEGRIID</sequence>
<dbReference type="InterPro" id="IPR011652">
    <property type="entry name" value="MORN_2"/>
</dbReference>
<gene>
    <name evidence="1" type="ORF">MNB_SV-4-803</name>
</gene>
<dbReference type="AlphaFoldDB" id="A0A1W1E7X5"/>
<organism evidence="1">
    <name type="scientific">hydrothermal vent metagenome</name>
    <dbReference type="NCBI Taxonomy" id="652676"/>
    <lineage>
        <taxon>unclassified sequences</taxon>
        <taxon>metagenomes</taxon>
        <taxon>ecological metagenomes</taxon>
    </lineage>
</organism>
<name>A0A1W1E7X5_9ZZZZ</name>
<evidence type="ECO:0000313" key="1">
    <source>
        <dbReference type="EMBL" id="SFV89957.1"/>
    </source>
</evidence>
<accession>A0A1W1E7X5</accession>
<dbReference type="GO" id="GO:0016308">
    <property type="term" value="F:1-phosphatidylinositol-4-phosphate 5-kinase activity"/>
    <property type="evidence" value="ECO:0007669"/>
    <property type="project" value="UniProtKB-EC"/>
</dbReference>